<dbReference type="SUPFAM" id="SSF53187">
    <property type="entry name" value="Zn-dependent exopeptidases"/>
    <property type="match status" value="1"/>
</dbReference>
<dbReference type="Proteomes" id="UP000029033">
    <property type="component" value="Unassembled WGS sequence"/>
</dbReference>
<feature type="binding site" evidence="2">
    <location>
        <position position="360"/>
    </location>
    <ligand>
        <name>Mn(2+)</name>
        <dbReference type="ChEBI" id="CHEBI:29035"/>
        <label>2</label>
    </ligand>
</feature>
<evidence type="ECO:0000256" key="1">
    <source>
        <dbReference type="ARBA" id="ARBA00022801"/>
    </source>
</evidence>
<evidence type="ECO:0000313" key="4">
    <source>
        <dbReference type="EMBL" id="KFI95463.1"/>
    </source>
</evidence>
<dbReference type="PIRSF" id="PIRSF005962">
    <property type="entry name" value="Pept_M20D_amidohydro"/>
    <property type="match status" value="1"/>
</dbReference>
<dbReference type="OrthoDB" id="9777385at2"/>
<dbReference type="InterPro" id="IPR017439">
    <property type="entry name" value="Amidohydrolase"/>
</dbReference>
<comment type="caution">
    <text evidence="4">The sequence shown here is derived from an EMBL/GenBank/DDBJ whole genome shotgun (WGS) entry which is preliminary data.</text>
</comment>
<dbReference type="InterPro" id="IPR011650">
    <property type="entry name" value="Peptidase_M20_dimer"/>
</dbReference>
<dbReference type="Pfam" id="PF07687">
    <property type="entry name" value="M20_dimer"/>
    <property type="match status" value="1"/>
</dbReference>
<dbReference type="eggNOG" id="COG1473">
    <property type="taxonomic scope" value="Bacteria"/>
</dbReference>
<dbReference type="STRING" id="158787.BSCA_0493"/>
<dbReference type="Pfam" id="PF01546">
    <property type="entry name" value="Peptidase_M20"/>
    <property type="match status" value="1"/>
</dbReference>
<dbReference type="EMBL" id="JGZO01000002">
    <property type="protein sequence ID" value="KFI95463.1"/>
    <property type="molecule type" value="Genomic_DNA"/>
</dbReference>
<dbReference type="GO" id="GO:0050118">
    <property type="term" value="F:N-acetyldiaminopimelate deacetylase activity"/>
    <property type="evidence" value="ECO:0007669"/>
    <property type="project" value="UniProtKB-EC"/>
</dbReference>
<feature type="binding site" evidence="2">
    <location>
        <position position="108"/>
    </location>
    <ligand>
        <name>Mn(2+)</name>
        <dbReference type="ChEBI" id="CHEBI:29035"/>
        <label>2</label>
    </ligand>
</feature>
<proteinExistence type="predicted"/>
<dbReference type="InterPro" id="IPR036264">
    <property type="entry name" value="Bact_exopeptidase_dim_dom"/>
</dbReference>
<keyword evidence="2" id="KW-0479">Metal-binding</keyword>
<evidence type="ECO:0000256" key="2">
    <source>
        <dbReference type="PIRSR" id="PIRSR005962-1"/>
    </source>
</evidence>
<name>A0A087DIW3_9BIFI</name>
<dbReference type="AlphaFoldDB" id="A0A087DIW3"/>
<dbReference type="InterPro" id="IPR002933">
    <property type="entry name" value="Peptidase_M20"/>
</dbReference>
<gene>
    <name evidence="4" type="ORF">BSCA_0493</name>
</gene>
<dbReference type="EC" id="3.5.1.47" evidence="4"/>
<dbReference type="Gene3D" id="3.30.70.360">
    <property type="match status" value="1"/>
</dbReference>
<dbReference type="Gene3D" id="3.40.630.10">
    <property type="entry name" value="Zn peptidases"/>
    <property type="match status" value="1"/>
</dbReference>
<dbReference type="PANTHER" id="PTHR11014">
    <property type="entry name" value="PEPTIDASE M20 FAMILY MEMBER"/>
    <property type="match status" value="1"/>
</dbReference>
<evidence type="ECO:0000313" key="5">
    <source>
        <dbReference type="Proteomes" id="UP000029033"/>
    </source>
</evidence>
<dbReference type="GO" id="GO:0046872">
    <property type="term" value="F:metal ion binding"/>
    <property type="evidence" value="ECO:0007669"/>
    <property type="project" value="UniProtKB-KW"/>
</dbReference>
<protein>
    <submittedName>
        <fullName evidence="4">N-acyl-L-amino acid amidohydrolase</fullName>
        <ecNumber evidence="4">3.5.1.47</ecNumber>
    </submittedName>
</protein>
<sequence length="397" mass="42970">MSGQTRAAVHVGREISDEAIEARHHLHEWPERSHEEYDTTAYLTEFLTRHGIEVVPTPLKTGVIGVIRGTDDPVNVLLRADIDGLPVAEHSAYGFHSHREGVMHACGHDTHMAALLGAALYLQRHRDLIIGRVTLLFQPAEEYGGAEVVAKAHLIDDADALVGFHNDPRTAPGTVGISKKPIMADAGIFTVTLHGHGCHAAYPHKGRSPIEAAATLVGALQTIVSRNLSPLDSAVVSVTQIHAGDVYNVIPSEAMIDGTIREFSPQVLALIKTRFYELVDHVAKAYGITASVDRWLFTGAAVVSDPRFVDAVSGHVNDYAQLIEPEPSFGGEDFSYYLKTKPGLFALIGSNGDADAAAWHSPDFVAKDETIPVAIDYFVNGAFDLADWLIRHPHADA</sequence>
<dbReference type="NCBIfam" id="TIGR01891">
    <property type="entry name" value="amidohydrolases"/>
    <property type="match status" value="1"/>
</dbReference>
<feature type="binding site" evidence="2">
    <location>
        <position position="106"/>
    </location>
    <ligand>
        <name>Mn(2+)</name>
        <dbReference type="ChEBI" id="CHEBI:29035"/>
        <label>2</label>
    </ligand>
</feature>
<evidence type="ECO:0000259" key="3">
    <source>
        <dbReference type="Pfam" id="PF07687"/>
    </source>
</evidence>
<keyword evidence="1 4" id="KW-0378">Hydrolase</keyword>
<accession>A0A087DIW3</accession>
<dbReference type="PANTHER" id="PTHR11014:SF63">
    <property type="entry name" value="METALLOPEPTIDASE, PUTATIVE (AFU_ORTHOLOGUE AFUA_6G09600)-RELATED"/>
    <property type="match status" value="1"/>
</dbReference>
<comment type="cofactor">
    <cofactor evidence="2">
        <name>Mn(2+)</name>
        <dbReference type="ChEBI" id="CHEBI:29035"/>
    </cofactor>
    <text evidence="2">The Mn(2+) ion enhances activity.</text>
</comment>
<feature type="domain" description="Peptidase M20 dimerisation" evidence="3">
    <location>
        <begin position="189"/>
        <end position="285"/>
    </location>
</feature>
<dbReference type="RefSeq" id="WP_033519241.1">
    <property type="nucleotide sequence ID" value="NZ_CAUPKV010000001.1"/>
</dbReference>
<reference evidence="4 5" key="1">
    <citation type="submission" date="2014-03" db="EMBL/GenBank/DDBJ databases">
        <title>Genomics of Bifidobacteria.</title>
        <authorList>
            <person name="Ventura M."/>
            <person name="Milani C."/>
            <person name="Lugli G.A."/>
        </authorList>
    </citation>
    <scope>NUCLEOTIDE SEQUENCE [LARGE SCALE GENOMIC DNA]</scope>
    <source>
        <strain evidence="4 5">LMG 21589</strain>
    </source>
</reference>
<feature type="binding site" evidence="2">
    <location>
        <position position="142"/>
    </location>
    <ligand>
        <name>Mn(2+)</name>
        <dbReference type="ChEBI" id="CHEBI:29035"/>
        <label>2</label>
    </ligand>
</feature>
<dbReference type="FunFam" id="3.30.70.360:FF:000001">
    <property type="entry name" value="N-acetyldiaminopimelate deacetylase"/>
    <property type="match status" value="1"/>
</dbReference>
<feature type="binding site" evidence="2">
    <location>
        <position position="165"/>
    </location>
    <ligand>
        <name>Mn(2+)</name>
        <dbReference type="ChEBI" id="CHEBI:29035"/>
        <label>2</label>
    </ligand>
</feature>
<dbReference type="GeneID" id="85165466"/>
<dbReference type="GO" id="GO:0019877">
    <property type="term" value="P:diaminopimelate biosynthetic process"/>
    <property type="evidence" value="ECO:0007669"/>
    <property type="project" value="UniProtKB-ARBA"/>
</dbReference>
<dbReference type="SUPFAM" id="SSF55031">
    <property type="entry name" value="Bacterial exopeptidase dimerisation domain"/>
    <property type="match status" value="1"/>
</dbReference>
<organism evidence="4 5">
    <name type="scientific">Bifidobacterium scardovii</name>
    <dbReference type="NCBI Taxonomy" id="158787"/>
    <lineage>
        <taxon>Bacteria</taxon>
        <taxon>Bacillati</taxon>
        <taxon>Actinomycetota</taxon>
        <taxon>Actinomycetes</taxon>
        <taxon>Bifidobacteriales</taxon>
        <taxon>Bifidobacteriaceae</taxon>
        <taxon>Bifidobacterium</taxon>
    </lineage>
</organism>
<keyword evidence="2" id="KW-0464">Manganese</keyword>
<keyword evidence="5" id="KW-1185">Reference proteome</keyword>